<organism evidence="1 2">
    <name type="scientific">Armillaria tabescens</name>
    <name type="common">Ringless honey mushroom</name>
    <name type="synonym">Agaricus tabescens</name>
    <dbReference type="NCBI Taxonomy" id="1929756"/>
    <lineage>
        <taxon>Eukaryota</taxon>
        <taxon>Fungi</taxon>
        <taxon>Dikarya</taxon>
        <taxon>Basidiomycota</taxon>
        <taxon>Agaricomycotina</taxon>
        <taxon>Agaricomycetes</taxon>
        <taxon>Agaricomycetidae</taxon>
        <taxon>Agaricales</taxon>
        <taxon>Marasmiineae</taxon>
        <taxon>Physalacriaceae</taxon>
        <taxon>Desarmillaria</taxon>
    </lineage>
</organism>
<protein>
    <submittedName>
        <fullName evidence="1">Uncharacterized protein</fullName>
    </submittedName>
</protein>
<comment type="caution">
    <text evidence="1">The sequence shown here is derived from an EMBL/GenBank/DDBJ whole genome shotgun (WGS) entry which is preliminary data.</text>
</comment>
<sequence length="411" mass="47017">MKPSFTSTINNFTHFGTTDFNMCMAARNPVYIPRDLVDSIIDELRDDASALRACSLVGWEWRFHSLYRLFQKCDVVLRSEADFLGFIKCEYIHLCVRSLVLTYTDTSSGRCPPMMPNVFATLNKLECLTLRGRYTIKSMSSDTLVSLGRLSDSKVGALHTLILEELGKRVSPRRLPSFPALLATFTRLRKLKISSSTQFISFGPEGVKSLLDVEELELSQICPGSWCHVAQFLDRRLKRLSVDICALQSDRCLEDLLHWAQSQLDTIRVHHGTFATALYTNPKLWGKYTLARDVFFRVKDRRWSSIFGTANELRALMGWYLDCFEAAQAETFCASFACENTRSSLFDPICDAMWTRCDKMSSESKALKQFTMELHGFDMEGRFCKRAIRDRLPRLSEEGKLTVRVYSSHVV</sequence>
<proteinExistence type="predicted"/>
<reference evidence="1" key="1">
    <citation type="submission" date="2023-06" db="EMBL/GenBank/DDBJ databases">
        <authorList>
            <consortium name="Lawrence Berkeley National Laboratory"/>
            <person name="Ahrendt S."/>
            <person name="Sahu N."/>
            <person name="Indic B."/>
            <person name="Wong-Bajracharya J."/>
            <person name="Merenyi Z."/>
            <person name="Ke H.-M."/>
            <person name="Monk M."/>
            <person name="Kocsube S."/>
            <person name="Drula E."/>
            <person name="Lipzen A."/>
            <person name="Balint B."/>
            <person name="Henrissat B."/>
            <person name="Andreopoulos B."/>
            <person name="Martin F.M."/>
            <person name="Harder C.B."/>
            <person name="Rigling D."/>
            <person name="Ford K.L."/>
            <person name="Foster G.D."/>
            <person name="Pangilinan J."/>
            <person name="Papanicolaou A."/>
            <person name="Barry K."/>
            <person name="LaButti K."/>
            <person name="Viragh M."/>
            <person name="Koriabine M."/>
            <person name="Yan M."/>
            <person name="Riley R."/>
            <person name="Champramary S."/>
            <person name="Plett K.L."/>
            <person name="Tsai I.J."/>
            <person name="Slot J."/>
            <person name="Sipos G."/>
            <person name="Plett J."/>
            <person name="Nagy L.G."/>
            <person name="Grigoriev I.V."/>
        </authorList>
    </citation>
    <scope>NUCLEOTIDE SEQUENCE</scope>
    <source>
        <strain evidence="1">CCBAS 213</strain>
    </source>
</reference>
<dbReference type="EMBL" id="JAUEPS010000039">
    <property type="protein sequence ID" value="KAK0449013.1"/>
    <property type="molecule type" value="Genomic_DNA"/>
</dbReference>
<dbReference type="Proteomes" id="UP001175211">
    <property type="component" value="Unassembled WGS sequence"/>
</dbReference>
<dbReference type="SUPFAM" id="SSF52047">
    <property type="entry name" value="RNI-like"/>
    <property type="match status" value="1"/>
</dbReference>
<gene>
    <name evidence="1" type="ORF">EV420DRAFT_1565471</name>
</gene>
<name>A0AA39MWQ3_ARMTA</name>
<evidence type="ECO:0000313" key="2">
    <source>
        <dbReference type="Proteomes" id="UP001175211"/>
    </source>
</evidence>
<dbReference type="GeneID" id="85357577"/>
<dbReference type="AlphaFoldDB" id="A0AA39MWQ3"/>
<evidence type="ECO:0000313" key="1">
    <source>
        <dbReference type="EMBL" id="KAK0449013.1"/>
    </source>
</evidence>
<keyword evidence="2" id="KW-1185">Reference proteome</keyword>
<dbReference type="RefSeq" id="XP_060326728.1">
    <property type="nucleotide sequence ID" value="XM_060474029.1"/>
</dbReference>
<accession>A0AA39MWQ3</accession>